<keyword evidence="2" id="KW-1185">Reference proteome</keyword>
<reference evidence="1" key="1">
    <citation type="submission" date="2021-02" db="EMBL/GenBank/DDBJ databases">
        <authorList>
            <person name="Dougan E. K."/>
            <person name="Rhodes N."/>
            <person name="Thang M."/>
            <person name="Chan C."/>
        </authorList>
    </citation>
    <scope>NUCLEOTIDE SEQUENCE</scope>
</reference>
<dbReference type="OrthoDB" id="10388695at2759"/>
<dbReference type="EMBL" id="CAJNJA010075708">
    <property type="protein sequence ID" value="CAE7915546.1"/>
    <property type="molecule type" value="Genomic_DNA"/>
</dbReference>
<comment type="caution">
    <text evidence="1">The sequence shown here is derived from an EMBL/GenBank/DDBJ whole genome shotgun (WGS) entry which is preliminary data.</text>
</comment>
<dbReference type="Proteomes" id="UP000601435">
    <property type="component" value="Unassembled WGS sequence"/>
</dbReference>
<dbReference type="AlphaFoldDB" id="A0A813BS32"/>
<evidence type="ECO:0000313" key="1">
    <source>
        <dbReference type="EMBL" id="CAE7915546.1"/>
    </source>
</evidence>
<accession>A0A813BS32</accession>
<feature type="non-terminal residue" evidence="1">
    <location>
        <position position="369"/>
    </location>
</feature>
<proteinExistence type="predicted"/>
<gene>
    <name evidence="1" type="ORF">SNEC2469_LOCUS31372</name>
</gene>
<name>A0A813BS32_9DINO</name>
<protein>
    <submittedName>
        <fullName evidence="1">Uncharacterized protein</fullName>
    </submittedName>
</protein>
<sequence>MWKTFCDMHCIEDAVLKGNSAILKSMKTQETHVVTTLHDMLKWYTTELFDKLKETQEQSSHNFKEQERVMKSYFEQMANMQTDYANQANTQIDQLGVDINQRFDENVVKPLNVLQQHLKTMNDNLLSLGTWLGNQDVFAKEGGGWTPPTSVLSSLSNLPGLPPHAEVQENFGAAEAALEGPASSPNASHAVLRLMRVSDYYQKASLHVSAHKEALLHLLSQNATQGCEPRVIEAGRLLAEMRRTEEVHVISLLSTWRSLAQNLDFLANLLVDGDLITSQLFAAASLEPNTTERALAVSSSSAPQLLEVVPLVEADLAHTVTVKMLPFVRQVAQAFDLSQLLADMWVHGSMEVPETELQLLQNAWDRAAQ</sequence>
<organism evidence="1 2">
    <name type="scientific">Symbiodinium necroappetens</name>
    <dbReference type="NCBI Taxonomy" id="1628268"/>
    <lineage>
        <taxon>Eukaryota</taxon>
        <taxon>Sar</taxon>
        <taxon>Alveolata</taxon>
        <taxon>Dinophyceae</taxon>
        <taxon>Suessiales</taxon>
        <taxon>Symbiodiniaceae</taxon>
        <taxon>Symbiodinium</taxon>
    </lineage>
</organism>
<evidence type="ECO:0000313" key="2">
    <source>
        <dbReference type="Proteomes" id="UP000601435"/>
    </source>
</evidence>